<evidence type="ECO:0000256" key="7">
    <source>
        <dbReference type="ARBA" id="ARBA00023065"/>
    </source>
</evidence>
<dbReference type="InterPro" id="IPR055190">
    <property type="entry name" value="ATP-synt_VA_C"/>
</dbReference>
<dbReference type="InterPro" id="IPR050053">
    <property type="entry name" value="ATPase_alpha/beta_chains"/>
</dbReference>
<dbReference type="NCBIfam" id="NF045934">
    <property type="entry name" value="MSC_0618_beta"/>
    <property type="match status" value="1"/>
</dbReference>
<reference evidence="12 13" key="1">
    <citation type="submission" date="2019-01" db="EMBL/GenBank/DDBJ databases">
        <authorList>
            <consortium name="Pathogen Informatics"/>
        </authorList>
    </citation>
    <scope>NUCLEOTIDE SEQUENCE [LARGE SCALE GENOMIC DNA]</scope>
    <source>
        <strain evidence="12 13">NCTC10142</strain>
        <plasmid evidence="13">13</plasmid>
    </source>
</reference>
<dbReference type="EMBL" id="LR214986">
    <property type="protein sequence ID" value="VEU64917.1"/>
    <property type="molecule type" value="Genomic_DNA"/>
</dbReference>
<dbReference type="Gene3D" id="2.40.10.170">
    <property type="match status" value="1"/>
</dbReference>
<evidence type="ECO:0000256" key="5">
    <source>
        <dbReference type="ARBA" id="ARBA00022840"/>
    </source>
</evidence>
<evidence type="ECO:0000256" key="3">
    <source>
        <dbReference type="ARBA" id="ARBA00022448"/>
    </source>
</evidence>
<feature type="domain" description="AAA+ ATPase" evidence="11">
    <location>
        <begin position="139"/>
        <end position="400"/>
    </location>
</feature>
<dbReference type="GO" id="GO:0016787">
    <property type="term" value="F:hydrolase activity"/>
    <property type="evidence" value="ECO:0007669"/>
    <property type="project" value="UniProtKB-KW"/>
</dbReference>
<proteinExistence type="inferred from homology"/>
<dbReference type="GO" id="GO:0005524">
    <property type="term" value="F:ATP binding"/>
    <property type="evidence" value="ECO:0007669"/>
    <property type="project" value="UniProtKB-KW"/>
</dbReference>
<dbReference type="SUPFAM" id="SSF52540">
    <property type="entry name" value="P-loop containing nucleoside triphosphate hydrolases"/>
    <property type="match status" value="1"/>
</dbReference>
<keyword evidence="12" id="KW-0614">Plasmid</keyword>
<name>A0A449AIV4_9BACT</name>
<keyword evidence="5" id="KW-0067">ATP-binding</keyword>
<keyword evidence="12" id="KW-0378">Hydrolase</keyword>
<gene>
    <name evidence="12" type="primary">atpD-2</name>
    <name evidence="12" type="ORF">NCTC10142_00684</name>
</gene>
<dbReference type="EC" id="3.6.3.14" evidence="12"/>
<evidence type="ECO:0000256" key="2">
    <source>
        <dbReference type="ARBA" id="ARBA00008936"/>
    </source>
</evidence>
<dbReference type="Proteomes" id="UP000289506">
    <property type="component" value="Plasmid 13"/>
</dbReference>
<dbReference type="GO" id="GO:0046933">
    <property type="term" value="F:proton-transporting ATP synthase activity, rotational mechanism"/>
    <property type="evidence" value="ECO:0007669"/>
    <property type="project" value="TreeGrafter"/>
</dbReference>
<dbReference type="Gene3D" id="1.10.1140.10">
    <property type="entry name" value="Bovine Mitochondrial F1-atpase, Atp Synthase Beta Chain, Chain D, domain 3"/>
    <property type="match status" value="1"/>
</dbReference>
<keyword evidence="4" id="KW-0547">Nucleotide-binding</keyword>
<accession>A0A449AIV4</accession>
<dbReference type="InterPro" id="IPR036121">
    <property type="entry name" value="ATPase_F1/V1/A1_a/bsu_N_sf"/>
</dbReference>
<keyword evidence="6" id="KW-1278">Translocase</keyword>
<comment type="similarity">
    <text evidence="2">Belongs to the ATPase alpha/beta chains family.</text>
</comment>
<dbReference type="Pfam" id="PF22919">
    <property type="entry name" value="ATP-synt_VA_C"/>
    <property type="match status" value="1"/>
</dbReference>
<dbReference type="RefSeq" id="WP_129720759.1">
    <property type="nucleotide sequence ID" value="NZ_CP141043.1"/>
</dbReference>
<dbReference type="AlphaFoldDB" id="A0A449AIV4"/>
<keyword evidence="8" id="KW-0472">Membrane</keyword>
<keyword evidence="7" id="KW-0406">Ion transport</keyword>
<evidence type="ECO:0000256" key="6">
    <source>
        <dbReference type="ARBA" id="ARBA00022967"/>
    </source>
</evidence>
<protein>
    <submittedName>
        <fullName evidence="12">ATP synthase F1 subunit beta</fullName>
        <ecNumber evidence="12">3.6.3.14</ecNumber>
    </submittedName>
</protein>
<keyword evidence="9" id="KW-0139">CF(1)</keyword>
<evidence type="ECO:0000256" key="4">
    <source>
        <dbReference type="ARBA" id="ARBA00022741"/>
    </source>
</evidence>
<dbReference type="GO" id="GO:0045259">
    <property type="term" value="C:proton-transporting ATP synthase complex"/>
    <property type="evidence" value="ECO:0007669"/>
    <property type="project" value="UniProtKB-KW"/>
</dbReference>
<dbReference type="InterPro" id="IPR024034">
    <property type="entry name" value="ATPase_F1/V1_b/a_C"/>
</dbReference>
<dbReference type="SUPFAM" id="SSF50615">
    <property type="entry name" value="N-terminal domain of alpha and beta subunits of F1 ATP synthase"/>
    <property type="match status" value="1"/>
</dbReference>
<evidence type="ECO:0000256" key="10">
    <source>
        <dbReference type="ARBA" id="ARBA00023310"/>
    </source>
</evidence>
<dbReference type="PANTHER" id="PTHR15184:SF71">
    <property type="entry name" value="ATP SYNTHASE SUBUNIT BETA, MITOCHONDRIAL"/>
    <property type="match status" value="1"/>
</dbReference>
<evidence type="ECO:0000256" key="9">
    <source>
        <dbReference type="ARBA" id="ARBA00023196"/>
    </source>
</evidence>
<evidence type="ECO:0000256" key="1">
    <source>
        <dbReference type="ARBA" id="ARBA00004370"/>
    </source>
</evidence>
<evidence type="ECO:0000313" key="12">
    <source>
        <dbReference type="EMBL" id="VEU64917.1"/>
    </source>
</evidence>
<dbReference type="InterPro" id="IPR000194">
    <property type="entry name" value="ATPase_F1/V1/A1_a/bsu_nucl-bd"/>
</dbReference>
<dbReference type="InterPro" id="IPR003593">
    <property type="entry name" value="AAA+_ATPase"/>
</dbReference>
<sequence>MNGKIINLWSDVIEIEFPKENLPKVNYLLTLHNGKTYLLVKRILNDTTVRAIIIYNEQEIAIDDDVVNLGRSFMVPVGHESLNNIYSFKGEALLPENAYYEPTKVEMNSTINPERFLSKNVEFIETGIKAIDFFIPIIKGYKLGIFGGAGVGKTVLMKEMIFNINKRSENTANIFIGSGERSREAIELYNELNSSNLMDKSVMYISKMNESPGARMSIVPIGVTAAEYLRDNEHQDVLLFIDNIYRFLQAENETSATLGKRPSIGGYQSTLESDVASIEDRLYKNDNGSITSFQTMFLPMDDLADPSAVAVFNHLDGSMVLSRAQSAKNIFPAFDPLESQSNSVSEELLGKRHFDAIIETKRILKAYKDLEDVILILGFDELDEESKNTVKKALQLENFFTQNFFMTEHFTKSPGVFVPLQDTIESVIRILEGKYLKQSPEIFQYIGSNLDIPTDEELEEMSKIKE</sequence>
<organism evidence="12 13">
    <name type="scientific">Mycoplasmopsis cynos</name>
    <dbReference type="NCBI Taxonomy" id="171284"/>
    <lineage>
        <taxon>Bacteria</taxon>
        <taxon>Bacillati</taxon>
        <taxon>Mycoplasmatota</taxon>
        <taxon>Mycoplasmoidales</taxon>
        <taxon>Metamycoplasmataceae</taxon>
        <taxon>Mycoplasmopsis</taxon>
    </lineage>
</organism>
<dbReference type="Pfam" id="PF00006">
    <property type="entry name" value="ATP-synt_ab"/>
    <property type="match status" value="1"/>
</dbReference>
<dbReference type="SUPFAM" id="SSF47917">
    <property type="entry name" value="C-terminal domain of alpha and beta subunits of F1 ATP synthase"/>
    <property type="match status" value="1"/>
</dbReference>
<evidence type="ECO:0000313" key="13">
    <source>
        <dbReference type="Proteomes" id="UP000289506"/>
    </source>
</evidence>
<dbReference type="PANTHER" id="PTHR15184">
    <property type="entry name" value="ATP SYNTHASE"/>
    <property type="match status" value="1"/>
</dbReference>
<comment type="subcellular location">
    <subcellularLocation>
        <location evidence="1">Membrane</location>
    </subcellularLocation>
</comment>
<keyword evidence="10" id="KW-0066">ATP synthesis</keyword>
<dbReference type="InterPro" id="IPR027417">
    <property type="entry name" value="P-loop_NTPase"/>
</dbReference>
<evidence type="ECO:0000256" key="8">
    <source>
        <dbReference type="ARBA" id="ARBA00023136"/>
    </source>
</evidence>
<evidence type="ECO:0000259" key="11">
    <source>
        <dbReference type="SMART" id="SM00382"/>
    </source>
</evidence>
<keyword evidence="3" id="KW-0813">Transport</keyword>
<geneLocation type="plasmid" evidence="12 13">
    <name>13</name>
</geneLocation>
<dbReference type="SMART" id="SM00382">
    <property type="entry name" value="AAA"/>
    <property type="match status" value="1"/>
</dbReference>
<dbReference type="Gene3D" id="3.40.50.300">
    <property type="entry name" value="P-loop containing nucleotide triphosphate hydrolases"/>
    <property type="match status" value="1"/>
</dbReference>